<dbReference type="RefSeq" id="WP_099153064.1">
    <property type="nucleotide sequence ID" value="NZ_PDUD01000031.1"/>
</dbReference>
<dbReference type="InterPro" id="IPR050789">
    <property type="entry name" value="Diverse_Enzym_Activities"/>
</dbReference>
<protein>
    <submittedName>
        <fullName evidence="2">Serine hydrolase</fullName>
    </submittedName>
</protein>
<dbReference type="SUPFAM" id="SSF56601">
    <property type="entry name" value="beta-lactamase/transpeptidase-like"/>
    <property type="match status" value="1"/>
</dbReference>
<dbReference type="InterPro" id="IPR001466">
    <property type="entry name" value="Beta-lactam-related"/>
</dbReference>
<dbReference type="EMBL" id="PDUD01000031">
    <property type="protein sequence ID" value="PHN03481.1"/>
    <property type="molecule type" value="Genomic_DNA"/>
</dbReference>
<comment type="caution">
    <text evidence="2">The sequence shown here is derived from an EMBL/GenBank/DDBJ whole genome shotgun (WGS) entry which is preliminary data.</text>
</comment>
<dbReference type="AlphaFoldDB" id="A0A2D0N4N5"/>
<keyword evidence="3" id="KW-1185">Reference proteome</keyword>
<organism evidence="2 3">
    <name type="scientific">Flavilitoribacter nigricans (strain ATCC 23147 / DSM 23189 / NBRC 102662 / NCIMB 1420 / SS-2)</name>
    <name type="common">Lewinella nigricans</name>
    <dbReference type="NCBI Taxonomy" id="1122177"/>
    <lineage>
        <taxon>Bacteria</taxon>
        <taxon>Pseudomonadati</taxon>
        <taxon>Bacteroidota</taxon>
        <taxon>Saprospiria</taxon>
        <taxon>Saprospirales</taxon>
        <taxon>Lewinellaceae</taxon>
        <taxon>Flavilitoribacter</taxon>
    </lineage>
</organism>
<dbReference type="Pfam" id="PF00144">
    <property type="entry name" value="Beta-lactamase"/>
    <property type="match status" value="1"/>
</dbReference>
<accession>A0A2D0N4N5</accession>
<dbReference type="PANTHER" id="PTHR43283">
    <property type="entry name" value="BETA-LACTAMASE-RELATED"/>
    <property type="match status" value="1"/>
</dbReference>
<reference evidence="2 3" key="1">
    <citation type="submission" date="2017-10" db="EMBL/GenBank/DDBJ databases">
        <title>The draft genome sequence of Lewinella nigricans NBRC 102662.</title>
        <authorList>
            <person name="Wang K."/>
        </authorList>
    </citation>
    <scope>NUCLEOTIDE SEQUENCE [LARGE SCALE GENOMIC DNA]</scope>
    <source>
        <strain evidence="2 3">NBRC 102662</strain>
    </source>
</reference>
<gene>
    <name evidence="2" type="ORF">CRP01_26115</name>
</gene>
<dbReference type="OrthoDB" id="1357763at2"/>
<dbReference type="Gene3D" id="3.40.710.10">
    <property type="entry name" value="DD-peptidase/beta-lactamase superfamily"/>
    <property type="match status" value="1"/>
</dbReference>
<evidence type="ECO:0000313" key="2">
    <source>
        <dbReference type="EMBL" id="PHN03481.1"/>
    </source>
</evidence>
<dbReference type="Proteomes" id="UP000223913">
    <property type="component" value="Unassembled WGS sequence"/>
</dbReference>
<feature type="domain" description="Beta-lactamase-related" evidence="1">
    <location>
        <begin position="42"/>
        <end position="350"/>
    </location>
</feature>
<dbReference type="InterPro" id="IPR012338">
    <property type="entry name" value="Beta-lactam/transpept-like"/>
</dbReference>
<proteinExistence type="predicted"/>
<keyword evidence="2" id="KW-0378">Hydrolase</keyword>
<dbReference type="GO" id="GO:0016787">
    <property type="term" value="F:hydrolase activity"/>
    <property type="evidence" value="ECO:0007669"/>
    <property type="project" value="UniProtKB-KW"/>
</dbReference>
<name>A0A2D0N4N5_FLAN2</name>
<dbReference type="PANTHER" id="PTHR43283:SF18">
    <property type="match status" value="1"/>
</dbReference>
<sequence>MQSRTLFFSLLLPLFLAGGLVTAEAQSIKKLSGEPLEIKTLNGHIQHLLDSLEMAGLSVGIINDAELVYHEVFGVQNRTSGVPVNRETIFEGASLSKPIFAYFALKMAEKGILDLDRPLHQYMPHPAIAEDSQEDYQLITARMVLSHSAGFPNHSNGQQIELPFKPGAGFRYSGEAYQYLAAIIGQLHGVGWKAEFNKIFEREVSRQLGMEHTSFLWNDYLAAHKAYGHKDGEPTHNDTGGWSGKTFNAFSSIHSEASEYAKFLIAMLKGTGLKPETRDEMLREHNHFAEDEPMRQETGQTGWGLGFAQKPTPYGLMHLHTGNNHSFQAYAMIVPEQQYGLVIFCNSDQLLPFLEGLEQILGEQF</sequence>
<evidence type="ECO:0000259" key="1">
    <source>
        <dbReference type="Pfam" id="PF00144"/>
    </source>
</evidence>
<evidence type="ECO:0000313" key="3">
    <source>
        <dbReference type="Proteomes" id="UP000223913"/>
    </source>
</evidence>